<gene>
    <name evidence="11" type="ORF">PV327_002270</name>
</gene>
<keyword evidence="12" id="KW-1185">Reference proteome</keyword>
<accession>A0AA39KP30</accession>
<feature type="transmembrane region" description="Helical" evidence="10">
    <location>
        <begin position="203"/>
        <end position="230"/>
    </location>
</feature>
<feature type="transmembrane region" description="Helical" evidence="10">
    <location>
        <begin position="53"/>
        <end position="74"/>
    </location>
</feature>
<organism evidence="11 12">
    <name type="scientific">Microctonus hyperodae</name>
    <name type="common">Parasitoid wasp</name>
    <dbReference type="NCBI Taxonomy" id="165561"/>
    <lineage>
        <taxon>Eukaryota</taxon>
        <taxon>Metazoa</taxon>
        <taxon>Ecdysozoa</taxon>
        <taxon>Arthropoda</taxon>
        <taxon>Hexapoda</taxon>
        <taxon>Insecta</taxon>
        <taxon>Pterygota</taxon>
        <taxon>Neoptera</taxon>
        <taxon>Endopterygota</taxon>
        <taxon>Hymenoptera</taxon>
        <taxon>Apocrita</taxon>
        <taxon>Ichneumonoidea</taxon>
        <taxon>Braconidae</taxon>
        <taxon>Euphorinae</taxon>
        <taxon>Microctonus</taxon>
    </lineage>
</organism>
<keyword evidence="3 10" id="KW-0716">Sensory transduction</keyword>
<keyword evidence="2" id="KW-1003">Cell membrane</keyword>
<evidence type="ECO:0000256" key="5">
    <source>
        <dbReference type="ARBA" id="ARBA00022725"/>
    </source>
</evidence>
<keyword evidence="5 10" id="KW-0552">Olfaction</keyword>
<evidence type="ECO:0000313" key="12">
    <source>
        <dbReference type="Proteomes" id="UP001168972"/>
    </source>
</evidence>
<dbReference type="EMBL" id="JAQQBR010001831">
    <property type="protein sequence ID" value="KAK0168477.1"/>
    <property type="molecule type" value="Genomic_DNA"/>
</dbReference>
<feature type="transmembrane region" description="Helical" evidence="10">
    <location>
        <begin position="86"/>
        <end position="105"/>
    </location>
</feature>
<dbReference type="PANTHER" id="PTHR21137:SF35">
    <property type="entry name" value="ODORANT RECEPTOR 19A-RELATED"/>
    <property type="match status" value="1"/>
</dbReference>
<feature type="transmembrane region" description="Helical" evidence="10">
    <location>
        <begin position="317"/>
        <end position="337"/>
    </location>
</feature>
<comment type="subcellular location">
    <subcellularLocation>
        <location evidence="1 10">Cell membrane</location>
        <topology evidence="1 10">Multi-pass membrane protein</topology>
    </subcellularLocation>
</comment>
<keyword evidence="6 10" id="KW-1133">Transmembrane helix</keyword>
<keyword evidence="9 10" id="KW-0807">Transducer</keyword>
<evidence type="ECO:0000256" key="9">
    <source>
        <dbReference type="ARBA" id="ARBA00023224"/>
    </source>
</evidence>
<feature type="transmembrane region" description="Helical" evidence="10">
    <location>
        <begin position="286"/>
        <end position="305"/>
    </location>
</feature>
<proteinExistence type="inferred from homology"/>
<comment type="similarity">
    <text evidence="10">Belongs to the insect chemoreceptor superfamily. Heteromeric odorant receptor channel (TC 1.A.69) family.</text>
</comment>
<dbReference type="GO" id="GO:0005886">
    <property type="term" value="C:plasma membrane"/>
    <property type="evidence" value="ECO:0007669"/>
    <property type="project" value="UniProtKB-SubCell"/>
</dbReference>
<dbReference type="GO" id="GO:0007165">
    <property type="term" value="P:signal transduction"/>
    <property type="evidence" value="ECO:0007669"/>
    <property type="project" value="UniProtKB-KW"/>
</dbReference>
<evidence type="ECO:0000313" key="11">
    <source>
        <dbReference type="EMBL" id="KAK0168477.1"/>
    </source>
</evidence>
<keyword evidence="4 10" id="KW-0812">Transmembrane</keyword>
<evidence type="ECO:0000256" key="4">
    <source>
        <dbReference type="ARBA" id="ARBA00022692"/>
    </source>
</evidence>
<evidence type="ECO:0000256" key="1">
    <source>
        <dbReference type="ARBA" id="ARBA00004651"/>
    </source>
</evidence>
<dbReference type="GO" id="GO:0004984">
    <property type="term" value="F:olfactory receptor activity"/>
    <property type="evidence" value="ECO:0007669"/>
    <property type="project" value="InterPro"/>
</dbReference>
<dbReference type="Pfam" id="PF02949">
    <property type="entry name" value="7tm_6"/>
    <property type="match status" value="1"/>
</dbReference>
<dbReference type="AlphaFoldDB" id="A0AA39KP30"/>
<reference evidence="11" key="1">
    <citation type="journal article" date="2023" name="bioRxiv">
        <title>Scaffold-level genome assemblies of two parasitoid biocontrol wasps reveal the parthenogenesis mechanism and an associated novel virus.</title>
        <authorList>
            <person name="Inwood S."/>
            <person name="Skelly J."/>
            <person name="Guhlin J."/>
            <person name="Harrop T."/>
            <person name="Goldson S."/>
            <person name="Dearden P."/>
        </authorList>
    </citation>
    <scope>NUCLEOTIDE SEQUENCE</scope>
    <source>
        <strain evidence="11">Lincoln</strain>
        <tissue evidence="11">Whole body</tissue>
    </source>
</reference>
<dbReference type="Proteomes" id="UP001168972">
    <property type="component" value="Unassembled WGS sequence"/>
</dbReference>
<comment type="caution">
    <text evidence="11">The sequence shown here is derived from an EMBL/GenBank/DDBJ whole genome shotgun (WGS) entry which is preliminary data.</text>
</comment>
<name>A0AA39KP30_MICHY</name>
<evidence type="ECO:0000256" key="3">
    <source>
        <dbReference type="ARBA" id="ARBA00022606"/>
    </source>
</evidence>
<keyword evidence="8 10" id="KW-0675">Receptor</keyword>
<evidence type="ECO:0000256" key="6">
    <source>
        <dbReference type="ARBA" id="ARBA00022989"/>
    </source>
</evidence>
<protein>
    <recommendedName>
        <fullName evidence="10">Odorant receptor</fullName>
    </recommendedName>
</protein>
<evidence type="ECO:0000256" key="7">
    <source>
        <dbReference type="ARBA" id="ARBA00023136"/>
    </source>
</evidence>
<dbReference type="InterPro" id="IPR004117">
    <property type="entry name" value="7tm6_olfct_rcpt"/>
</dbReference>
<evidence type="ECO:0000256" key="10">
    <source>
        <dbReference type="RuleBase" id="RU351113"/>
    </source>
</evidence>
<evidence type="ECO:0000256" key="2">
    <source>
        <dbReference type="ARBA" id="ARBA00022475"/>
    </source>
</evidence>
<feature type="transmembrane region" description="Helical" evidence="10">
    <location>
        <begin position="146"/>
        <end position="168"/>
    </location>
</feature>
<dbReference type="GO" id="GO:0005549">
    <property type="term" value="F:odorant binding"/>
    <property type="evidence" value="ECO:0007669"/>
    <property type="project" value="InterPro"/>
</dbReference>
<evidence type="ECO:0000256" key="8">
    <source>
        <dbReference type="ARBA" id="ARBA00023170"/>
    </source>
</evidence>
<reference evidence="11" key="2">
    <citation type="submission" date="2023-03" db="EMBL/GenBank/DDBJ databases">
        <authorList>
            <person name="Inwood S.N."/>
            <person name="Skelly J.G."/>
            <person name="Guhlin J."/>
            <person name="Harrop T.W.R."/>
            <person name="Goldson S.G."/>
            <person name="Dearden P.K."/>
        </authorList>
    </citation>
    <scope>NUCLEOTIDE SEQUENCE</scope>
    <source>
        <strain evidence="11">Lincoln</strain>
        <tissue evidence="11">Whole body</tissue>
    </source>
</reference>
<comment type="caution">
    <text evidence="10">Lacks conserved residue(s) required for the propagation of feature annotation.</text>
</comment>
<sequence length="412" mass="47509">MVYSEEPINKLASSELKKLNSTVEAVKQTRWIFSLLGVWPMIKKNTTTTEKSFSIVIHLICQSFLAFVIIPAIIQLCWREKNTNIKLAYFGALSFTMMCALKYLIIIYRQEAITNCIEKIEENWYQIINEEDRAIMIKNMEMGKRMTTLCGSFMYCGGVLHQIMIPFLPGSIVSIVSNSSKRLLVYPVYDIMFNDQVTPVYEIMYIIHIITGMIVCTITIGSCHLSILFTTHISGQNQIMILKLKNLINTEETEEQYVSQRMAEIIKFHYKLIKFSSDVEKTLREICMIVTLEALCIICLAEYYSMMAWRHDESFSAIIYFILVQAFIGNFFIFCHIGELSKEQFQKAGEAVYMTDWYRLSQKNAKAMIVIIAITQHPPKITAGALMELSYNGFVSANHQVNCCIFQYIKDD</sequence>
<keyword evidence="7 10" id="KW-0472">Membrane</keyword>
<dbReference type="PANTHER" id="PTHR21137">
    <property type="entry name" value="ODORANT RECEPTOR"/>
    <property type="match status" value="1"/>
</dbReference>